<dbReference type="Proteomes" id="UP000682733">
    <property type="component" value="Unassembled WGS sequence"/>
</dbReference>
<dbReference type="EMBL" id="CAJOBA010002752">
    <property type="protein sequence ID" value="CAF3658188.1"/>
    <property type="molecule type" value="Genomic_DNA"/>
</dbReference>
<dbReference type="Proteomes" id="UP000681722">
    <property type="component" value="Unassembled WGS sequence"/>
</dbReference>
<dbReference type="Proteomes" id="UP000663829">
    <property type="component" value="Unassembled WGS sequence"/>
</dbReference>
<name>A0A814B466_9BILA</name>
<dbReference type="AlphaFoldDB" id="A0A814B466"/>
<dbReference type="Proteomes" id="UP000677228">
    <property type="component" value="Unassembled WGS sequence"/>
</dbReference>
<evidence type="ECO:0000313" key="2">
    <source>
        <dbReference type="EMBL" id="CAF0922511.1"/>
    </source>
</evidence>
<dbReference type="EMBL" id="CAJNOK010002751">
    <property type="protein sequence ID" value="CAF0873473.1"/>
    <property type="molecule type" value="Genomic_DNA"/>
</dbReference>
<organism evidence="2 5">
    <name type="scientific">Didymodactylos carnosus</name>
    <dbReference type="NCBI Taxonomy" id="1234261"/>
    <lineage>
        <taxon>Eukaryota</taxon>
        <taxon>Metazoa</taxon>
        <taxon>Spiralia</taxon>
        <taxon>Gnathifera</taxon>
        <taxon>Rotifera</taxon>
        <taxon>Eurotatoria</taxon>
        <taxon>Bdelloidea</taxon>
        <taxon>Philodinida</taxon>
        <taxon>Philodinidae</taxon>
        <taxon>Didymodactylos</taxon>
    </lineage>
</organism>
<reference evidence="2" key="1">
    <citation type="submission" date="2021-02" db="EMBL/GenBank/DDBJ databases">
        <authorList>
            <person name="Nowell W R."/>
        </authorList>
    </citation>
    <scope>NUCLEOTIDE SEQUENCE</scope>
</reference>
<protein>
    <submittedName>
        <fullName evidence="2">Uncharacterized protein</fullName>
    </submittedName>
</protein>
<evidence type="ECO:0000313" key="5">
    <source>
        <dbReference type="Proteomes" id="UP000663829"/>
    </source>
</evidence>
<proteinExistence type="predicted"/>
<sequence>MLKILCALVSQTIDDQLIQLQTTTLFSESVQPDNTILANAEAIREQFVNTISNSFSAALNTIRTVLKGNQIVNRLKTNYQLATPSISSSVTQLSHTIQYLSVNDNCTCSLSSCCKATTGVYNTSAYIAACKYEYTPSCNSVIDGEIEFDVPRISIGCLVLDAVLQSDLSCFYNESCLSELKFQLTDLPSPLNTTLLKVGSSVASLPTIGELIANLMVEEWYFNSSYESYFDRCSPQTCKLPIPTLNNLISSI</sequence>
<evidence type="ECO:0000313" key="3">
    <source>
        <dbReference type="EMBL" id="CAF3658188.1"/>
    </source>
</evidence>
<dbReference type="EMBL" id="CAJNOQ010001838">
    <property type="protein sequence ID" value="CAF0922511.1"/>
    <property type="molecule type" value="Genomic_DNA"/>
</dbReference>
<gene>
    <name evidence="2" type="ORF">GPM918_LOCUS9734</name>
    <name evidence="1" type="ORF">OVA965_LOCUS8253</name>
    <name evidence="4" type="ORF">SRO942_LOCUS9735</name>
    <name evidence="3" type="ORF">TMI583_LOCUS8249</name>
</gene>
<evidence type="ECO:0000313" key="1">
    <source>
        <dbReference type="EMBL" id="CAF0873473.1"/>
    </source>
</evidence>
<evidence type="ECO:0000313" key="4">
    <source>
        <dbReference type="EMBL" id="CAF3701640.1"/>
    </source>
</evidence>
<keyword evidence="5" id="KW-1185">Reference proteome</keyword>
<dbReference type="EMBL" id="CAJOBC010001838">
    <property type="protein sequence ID" value="CAF3701640.1"/>
    <property type="molecule type" value="Genomic_DNA"/>
</dbReference>
<comment type="caution">
    <text evidence="2">The sequence shown here is derived from an EMBL/GenBank/DDBJ whole genome shotgun (WGS) entry which is preliminary data.</text>
</comment>
<dbReference type="OrthoDB" id="10024336at2759"/>
<accession>A0A814B466</accession>